<gene>
    <name evidence="7" type="ORF">CVLEPA_LOCUS23367</name>
</gene>
<feature type="signal peptide" evidence="5">
    <location>
        <begin position="1"/>
        <end position="23"/>
    </location>
</feature>
<comment type="caution">
    <text evidence="7">The sequence shown here is derived from an EMBL/GenBank/DDBJ whole genome shotgun (WGS) entry which is preliminary data.</text>
</comment>
<keyword evidence="8" id="KW-1185">Reference proteome</keyword>
<evidence type="ECO:0000313" key="8">
    <source>
        <dbReference type="Proteomes" id="UP001642483"/>
    </source>
</evidence>
<keyword evidence="4" id="KW-1015">Disulfide bond</keyword>
<organism evidence="7 8">
    <name type="scientific">Clavelina lepadiformis</name>
    <name type="common">Light-bulb sea squirt</name>
    <name type="synonym">Ascidia lepadiformis</name>
    <dbReference type="NCBI Taxonomy" id="159417"/>
    <lineage>
        <taxon>Eukaryota</taxon>
        <taxon>Metazoa</taxon>
        <taxon>Chordata</taxon>
        <taxon>Tunicata</taxon>
        <taxon>Ascidiacea</taxon>
        <taxon>Aplousobranchia</taxon>
        <taxon>Clavelinidae</taxon>
        <taxon>Clavelina</taxon>
    </lineage>
</organism>
<dbReference type="Proteomes" id="UP001642483">
    <property type="component" value="Unassembled WGS sequence"/>
</dbReference>
<dbReference type="PANTHER" id="PTHR24039">
    <property type="entry name" value="FIBRILLIN-RELATED"/>
    <property type="match status" value="1"/>
</dbReference>
<name>A0ABP0GGC9_CLALP</name>
<evidence type="ECO:0000256" key="2">
    <source>
        <dbReference type="ARBA" id="ARBA00022729"/>
    </source>
</evidence>
<comment type="caution">
    <text evidence="4">Lacks conserved residue(s) required for the propagation of feature annotation.</text>
</comment>
<feature type="chain" id="PRO_5047356651" description="EGF-like domain-containing protein" evidence="5">
    <location>
        <begin position="24"/>
        <end position="442"/>
    </location>
</feature>
<dbReference type="SUPFAM" id="SSF57567">
    <property type="entry name" value="Serine protease inhibitors"/>
    <property type="match status" value="2"/>
</dbReference>
<dbReference type="PROSITE" id="PS50026">
    <property type="entry name" value="EGF_3"/>
    <property type="match status" value="1"/>
</dbReference>
<dbReference type="PROSITE" id="PS51257">
    <property type="entry name" value="PROKAR_LIPOPROTEIN"/>
    <property type="match status" value="1"/>
</dbReference>
<dbReference type="SMART" id="SM00181">
    <property type="entry name" value="EGF"/>
    <property type="match status" value="5"/>
</dbReference>
<feature type="domain" description="EGF-like" evidence="6">
    <location>
        <begin position="373"/>
        <end position="409"/>
    </location>
</feature>
<evidence type="ECO:0000256" key="4">
    <source>
        <dbReference type="PROSITE-ProRule" id="PRU00076"/>
    </source>
</evidence>
<keyword evidence="3" id="KW-0677">Repeat</keyword>
<dbReference type="InterPro" id="IPR036084">
    <property type="entry name" value="Ser_inhib-like_sf"/>
</dbReference>
<evidence type="ECO:0000313" key="7">
    <source>
        <dbReference type="EMBL" id="CAK8690797.1"/>
    </source>
</evidence>
<evidence type="ECO:0000256" key="5">
    <source>
        <dbReference type="SAM" id="SignalP"/>
    </source>
</evidence>
<protein>
    <recommendedName>
        <fullName evidence="6">EGF-like domain-containing protein</fullName>
    </recommendedName>
</protein>
<dbReference type="Pfam" id="PF01826">
    <property type="entry name" value="TIL"/>
    <property type="match status" value="2"/>
</dbReference>
<dbReference type="EMBL" id="CAWYQH010000119">
    <property type="protein sequence ID" value="CAK8690797.1"/>
    <property type="molecule type" value="Genomic_DNA"/>
</dbReference>
<keyword evidence="1 4" id="KW-0245">EGF-like domain</keyword>
<dbReference type="CDD" id="cd19941">
    <property type="entry name" value="TIL"/>
    <property type="match status" value="2"/>
</dbReference>
<evidence type="ECO:0000256" key="3">
    <source>
        <dbReference type="ARBA" id="ARBA00022737"/>
    </source>
</evidence>
<keyword evidence="2 5" id="KW-0732">Signal</keyword>
<accession>A0ABP0GGC9</accession>
<dbReference type="Gene3D" id="2.10.25.10">
    <property type="entry name" value="Laminin"/>
    <property type="match status" value="5"/>
</dbReference>
<feature type="disulfide bond" evidence="4">
    <location>
        <begin position="377"/>
        <end position="387"/>
    </location>
</feature>
<evidence type="ECO:0000256" key="1">
    <source>
        <dbReference type="ARBA" id="ARBA00022536"/>
    </source>
</evidence>
<dbReference type="SUPFAM" id="SSF57196">
    <property type="entry name" value="EGF/Laminin"/>
    <property type="match status" value="1"/>
</dbReference>
<sequence>MNNKLGIVTTIFLVLSCSPPALAQLDLTGITDLFDNLDLSFLTDIFDLSVLQNLDLTDPTNLILLTSLGGRRPAPQPQCPGNQVFSVCASCIVTCEERFNPQPCRDVCTPQCTCRAGLYWDGRNCVDDSECPAARCNCGRFETCSRTGIVPTCRCIPGYVRQRGVCLRLQPRPLPCRCGANARCLRREDGSPYCECLENYIGDGITCIADPCNRCSAFASCSRANEVSVCVCNSGYEGNGENCAPTTTTSAPTRPTCPGNQVYSVCASCVVQCEDRFNPPACPLLCSARCTCRAGTYWDGNNCVQSSLCPGDQPRIVSNPIQTNPCDRCSEYASCAEAIGVSLCVCNIGYTGDGETCNAFVPATIAFATAAPAQVGCAPTCSEFGRCVQNEDGIYRCACLFGYTGTDCSIPSGQSFDGRCGGCGQNQICILVGSRFRCVNAV</sequence>
<dbReference type="PROSITE" id="PS00022">
    <property type="entry name" value="EGF_1"/>
    <property type="match status" value="1"/>
</dbReference>
<proteinExistence type="predicted"/>
<dbReference type="InterPro" id="IPR002919">
    <property type="entry name" value="TIL_dom"/>
</dbReference>
<reference evidence="7 8" key="1">
    <citation type="submission" date="2024-02" db="EMBL/GenBank/DDBJ databases">
        <authorList>
            <person name="Daric V."/>
            <person name="Darras S."/>
        </authorList>
    </citation>
    <scope>NUCLEOTIDE SEQUENCE [LARGE SCALE GENOMIC DNA]</scope>
</reference>
<dbReference type="PROSITE" id="PS01186">
    <property type="entry name" value="EGF_2"/>
    <property type="match status" value="3"/>
</dbReference>
<evidence type="ECO:0000259" key="6">
    <source>
        <dbReference type="PROSITE" id="PS50026"/>
    </source>
</evidence>
<dbReference type="InterPro" id="IPR000742">
    <property type="entry name" value="EGF"/>
</dbReference>
<feature type="disulfide bond" evidence="4">
    <location>
        <begin position="399"/>
        <end position="408"/>
    </location>
</feature>